<evidence type="ECO:0000259" key="9">
    <source>
        <dbReference type="PROSITE" id="PS51779"/>
    </source>
</evidence>
<dbReference type="Proteomes" id="UP000049979">
    <property type="component" value="Unassembled WGS sequence"/>
</dbReference>
<dbReference type="STRING" id="301302.ERS852420_01225"/>
<dbReference type="AlphaFoldDB" id="A0A0M6WY22"/>
<evidence type="ECO:0000256" key="7">
    <source>
        <dbReference type="ARBA" id="ARBA00023306"/>
    </source>
</evidence>
<keyword evidence="4 8" id="KW-0812">Transmembrane</keyword>
<dbReference type="RefSeq" id="WP_055068525.1">
    <property type="nucleotide sequence ID" value="NZ_CP173697.1"/>
</dbReference>
<keyword evidence="2" id="KW-1003">Cell membrane</keyword>
<keyword evidence="5 8" id="KW-1133">Transmembrane helix</keyword>
<evidence type="ECO:0000256" key="1">
    <source>
        <dbReference type="ARBA" id="ARBA00004370"/>
    </source>
</evidence>
<keyword evidence="11" id="KW-1185">Reference proteome</keyword>
<evidence type="ECO:0000256" key="4">
    <source>
        <dbReference type="ARBA" id="ARBA00022692"/>
    </source>
</evidence>
<dbReference type="InterPro" id="IPR050487">
    <property type="entry name" value="FtsQ_DivIB"/>
</dbReference>
<evidence type="ECO:0000256" key="5">
    <source>
        <dbReference type="ARBA" id="ARBA00022989"/>
    </source>
</evidence>
<keyword evidence="6 8" id="KW-0472">Membrane</keyword>
<evidence type="ECO:0000313" key="11">
    <source>
        <dbReference type="Proteomes" id="UP000049979"/>
    </source>
</evidence>
<evidence type="ECO:0000256" key="3">
    <source>
        <dbReference type="ARBA" id="ARBA00022618"/>
    </source>
</evidence>
<evidence type="ECO:0000256" key="8">
    <source>
        <dbReference type="SAM" id="Phobius"/>
    </source>
</evidence>
<evidence type="ECO:0000313" key="10">
    <source>
        <dbReference type="EMBL" id="CRL41703.1"/>
    </source>
</evidence>
<sequence length="257" mass="29558">MIKEERRKKKKRKNILQVILGILIVLALAVLIIFTVFKVKNVEVEGNKLYDAKVIEKAVLNDEYSWNSLYVFLKYKFVNTSEVPFVDTMEISLKDPQTLHIKVYEKGIMGYLYLSSINKNVYFDKDGIVTELSDRVIEDTPQILGIDCKKVVQYEKLPIGSKRLKQLLTLTQSLKRNDLIPDSITYGVENEPVLTYGTVKVSMGSLEFLTQKVERLAKIKPQLQGMEGTLHLENWTEETTNIVFDKTESSKKDNKKS</sequence>
<protein>
    <submittedName>
        <fullName evidence="10">Cell division protein FtsQ</fullName>
    </submittedName>
</protein>
<dbReference type="PROSITE" id="PS51779">
    <property type="entry name" value="POTRA"/>
    <property type="match status" value="1"/>
</dbReference>
<dbReference type="InterPro" id="IPR034746">
    <property type="entry name" value="POTRA"/>
</dbReference>
<keyword evidence="7" id="KW-0131">Cell cycle</keyword>
<evidence type="ECO:0000256" key="2">
    <source>
        <dbReference type="ARBA" id="ARBA00022475"/>
    </source>
</evidence>
<dbReference type="PANTHER" id="PTHR37820:SF1">
    <property type="entry name" value="CELL DIVISION PROTEIN FTSQ"/>
    <property type="match status" value="1"/>
</dbReference>
<proteinExistence type="predicted"/>
<dbReference type="OrthoDB" id="1748794at2"/>
<evidence type="ECO:0000256" key="6">
    <source>
        <dbReference type="ARBA" id="ARBA00023136"/>
    </source>
</evidence>
<organism evidence="10 11">
    <name type="scientific">Roseburia faecis</name>
    <dbReference type="NCBI Taxonomy" id="301302"/>
    <lineage>
        <taxon>Bacteria</taxon>
        <taxon>Bacillati</taxon>
        <taxon>Bacillota</taxon>
        <taxon>Clostridia</taxon>
        <taxon>Lachnospirales</taxon>
        <taxon>Lachnospiraceae</taxon>
        <taxon>Roseburia</taxon>
    </lineage>
</organism>
<dbReference type="EMBL" id="CVRR01000048">
    <property type="protein sequence ID" value="CRL41703.1"/>
    <property type="molecule type" value="Genomic_DNA"/>
</dbReference>
<comment type="subcellular location">
    <subcellularLocation>
        <location evidence="1">Membrane</location>
    </subcellularLocation>
</comment>
<dbReference type="GeneID" id="99746815"/>
<gene>
    <name evidence="10" type="ORF">M72_13431</name>
</gene>
<accession>A0A0M6WY22</accession>
<reference evidence="11" key="1">
    <citation type="submission" date="2015-05" db="EMBL/GenBank/DDBJ databases">
        <authorList>
            <consortium name="Pathogen Informatics"/>
        </authorList>
    </citation>
    <scope>NUCLEOTIDE SEQUENCE [LARGE SCALE GENOMIC DNA]</scope>
    <source>
        <strain evidence="11">M72</strain>
    </source>
</reference>
<dbReference type="GO" id="GO:0051301">
    <property type="term" value="P:cell division"/>
    <property type="evidence" value="ECO:0007669"/>
    <property type="project" value="UniProtKB-KW"/>
</dbReference>
<feature type="domain" description="POTRA" evidence="9">
    <location>
        <begin position="37"/>
        <end position="106"/>
    </location>
</feature>
<name>A0A0M6WY22_9FIRM</name>
<dbReference type="GO" id="GO:0005886">
    <property type="term" value="C:plasma membrane"/>
    <property type="evidence" value="ECO:0007669"/>
    <property type="project" value="TreeGrafter"/>
</dbReference>
<feature type="transmembrane region" description="Helical" evidence="8">
    <location>
        <begin position="15"/>
        <end position="37"/>
    </location>
</feature>
<dbReference type="PANTHER" id="PTHR37820">
    <property type="entry name" value="CELL DIVISION PROTEIN DIVIB"/>
    <property type="match status" value="1"/>
</dbReference>
<keyword evidence="3 10" id="KW-0132">Cell division</keyword>